<dbReference type="Proteomes" id="UP001054945">
    <property type="component" value="Unassembled WGS sequence"/>
</dbReference>
<keyword evidence="1" id="KW-0472">Membrane</keyword>
<protein>
    <submittedName>
        <fullName evidence="2">Uncharacterized protein</fullName>
    </submittedName>
</protein>
<comment type="caution">
    <text evidence="2">The sequence shown here is derived from an EMBL/GenBank/DDBJ whole genome shotgun (WGS) entry which is preliminary data.</text>
</comment>
<dbReference type="AlphaFoldDB" id="A0AAV4PAK1"/>
<reference evidence="2 3" key="1">
    <citation type="submission" date="2021-06" db="EMBL/GenBank/DDBJ databases">
        <title>Caerostris extrusa draft genome.</title>
        <authorList>
            <person name="Kono N."/>
            <person name="Arakawa K."/>
        </authorList>
    </citation>
    <scope>NUCLEOTIDE SEQUENCE [LARGE SCALE GENOMIC DNA]</scope>
</reference>
<keyword evidence="1" id="KW-1133">Transmembrane helix</keyword>
<dbReference type="EMBL" id="BPLR01004211">
    <property type="protein sequence ID" value="GIX93186.1"/>
    <property type="molecule type" value="Genomic_DNA"/>
</dbReference>
<keyword evidence="3" id="KW-1185">Reference proteome</keyword>
<evidence type="ECO:0000313" key="2">
    <source>
        <dbReference type="EMBL" id="GIX93186.1"/>
    </source>
</evidence>
<feature type="transmembrane region" description="Helical" evidence="1">
    <location>
        <begin position="220"/>
        <end position="239"/>
    </location>
</feature>
<evidence type="ECO:0000313" key="3">
    <source>
        <dbReference type="Proteomes" id="UP001054945"/>
    </source>
</evidence>
<organism evidence="2 3">
    <name type="scientific">Caerostris extrusa</name>
    <name type="common">Bark spider</name>
    <name type="synonym">Caerostris bankana</name>
    <dbReference type="NCBI Taxonomy" id="172846"/>
    <lineage>
        <taxon>Eukaryota</taxon>
        <taxon>Metazoa</taxon>
        <taxon>Ecdysozoa</taxon>
        <taxon>Arthropoda</taxon>
        <taxon>Chelicerata</taxon>
        <taxon>Arachnida</taxon>
        <taxon>Araneae</taxon>
        <taxon>Araneomorphae</taxon>
        <taxon>Entelegynae</taxon>
        <taxon>Araneoidea</taxon>
        <taxon>Araneidae</taxon>
        <taxon>Caerostris</taxon>
    </lineage>
</organism>
<keyword evidence="1" id="KW-0812">Transmembrane</keyword>
<proteinExistence type="predicted"/>
<evidence type="ECO:0000256" key="1">
    <source>
        <dbReference type="SAM" id="Phobius"/>
    </source>
</evidence>
<accession>A0AAV4PAK1</accession>
<gene>
    <name evidence="2" type="ORF">CEXT_176431</name>
</gene>
<sequence length="268" mass="30456">MHKLRINLWKSKTPVFRYLNPKRRITDSFCQSEFTNHTCALDGDRKITKTDSVPVESHGGVVCAAALTELVVFCHRMLIHVGMWHVQHIDSVHKRNDEPDATDTRSNALILFYEIRLGLCSQPPPPFLRLRLNKPAVIGKLHDRRYATIYRGGKKMDQLQWMQEEFGNFDGVFGRGRIMALATGFLVGALWERVSILVMMGGSFIVAPEPEKTGKSKGKVAIPILWVVFSPVFPGFGNFDGVFGRGRIITLATGFFWWELYGNEFPSW</sequence>
<name>A0AAV4PAK1_CAEEX</name>
<feature type="transmembrane region" description="Helical" evidence="1">
    <location>
        <begin position="178"/>
        <end position="200"/>
    </location>
</feature>